<gene>
    <name evidence="1" type="ORF">JMJ87_02805</name>
</gene>
<protein>
    <recommendedName>
        <fullName evidence="2">Phage membrane protein</fullName>
    </recommendedName>
</protein>
<name>A0A8F7UB76_SALER</name>
<dbReference type="EMBL" id="CP079839">
    <property type="protein sequence ID" value="QXX12296.1"/>
    <property type="molecule type" value="Genomic_DNA"/>
</dbReference>
<reference evidence="1" key="1">
    <citation type="submission" date="2021-07" db="EMBL/GenBank/DDBJ databases">
        <title>Whole-Genome Sequences of non-enterica strains of Salmonella enterica isolated from poultry houses.</title>
        <authorList>
            <person name="Lamas A."/>
            <person name="Regal P."/>
            <person name="Miranda J.M."/>
            <person name="Vazquez B."/>
            <person name="Cepeda A."/>
            <person name="Franco C.M."/>
        </authorList>
    </citation>
    <scope>NUCLEOTIDE SEQUENCE</scope>
    <source>
        <strain evidence="1">LHICA_E3</strain>
    </source>
</reference>
<dbReference type="InterPro" id="IPR058522">
    <property type="entry name" value="DUF8209"/>
</dbReference>
<dbReference type="InterPro" id="IPR058064">
    <property type="entry name" value="STM2901-like"/>
</dbReference>
<dbReference type="NCBIfam" id="NF045926">
    <property type="entry name" value="STM2901_fam"/>
    <property type="match status" value="1"/>
</dbReference>
<evidence type="ECO:0008006" key="2">
    <source>
        <dbReference type="Google" id="ProtNLM"/>
    </source>
</evidence>
<dbReference type="Pfam" id="PF26636">
    <property type="entry name" value="DUF8209"/>
    <property type="match status" value="1"/>
</dbReference>
<proteinExistence type="predicted"/>
<evidence type="ECO:0000313" key="1">
    <source>
        <dbReference type="EMBL" id="QXX12296.1"/>
    </source>
</evidence>
<dbReference type="AlphaFoldDB" id="A0A8F7UB76"/>
<accession>A0A8F7UB76</accession>
<organism evidence="1">
    <name type="scientific">Salmonella enterica</name>
    <name type="common">Salmonella choleraesuis</name>
    <dbReference type="NCBI Taxonomy" id="28901"/>
    <lineage>
        <taxon>Bacteria</taxon>
        <taxon>Pseudomonadati</taxon>
        <taxon>Pseudomonadota</taxon>
        <taxon>Gammaproteobacteria</taxon>
        <taxon>Enterobacterales</taxon>
        <taxon>Enterobacteriaceae</taxon>
        <taxon>Salmonella</taxon>
    </lineage>
</organism>
<dbReference type="RefSeq" id="WP_079797571.1">
    <property type="nucleotide sequence ID" value="NZ_CP079839.1"/>
</dbReference>
<sequence length="148" mass="16255">MDTVEELNGTYFYDGTSNLSAGELFFWIMVDETLDHFGVTDIAGVVAVYLGSNSLTVAGKFAGATPGTSVASVYSRRLFRGRMMPVRLPTWIGFPPNVKRVMTQRLGTFVGRSIPVLGWAVLASDVALITFKSVNKYNTIAHPSDRLW</sequence>